<gene>
    <name evidence="1" type="ORF">RAS_01770</name>
</gene>
<dbReference type="EMBL" id="AP019563">
    <property type="protein sequence ID" value="BBJ31068.1"/>
    <property type="molecule type" value="Genomic_DNA"/>
</dbReference>
<sequence>MPSKTTYLKVKNNTASNITTAVRNIDNYDWGSKNRPDHNFNNKVIKPSRELIMPEDINTYATANLYTLDLIFDDHTKISCRIDQGIAAGRKEQFIDYIPATILGACVAVTPPAIVGGVVASTYIGDAIYSNIQHSERGIMGSGDHANHAASISVMGDTVVVDVT</sequence>
<name>A0A510G6B2_9RICK</name>
<evidence type="ECO:0000313" key="1">
    <source>
        <dbReference type="EMBL" id="BBJ31068.1"/>
    </source>
</evidence>
<evidence type="ECO:0000313" key="2">
    <source>
        <dbReference type="Proteomes" id="UP000321183"/>
    </source>
</evidence>
<dbReference type="RefSeq" id="WP_147141462.1">
    <property type="nucleotide sequence ID" value="NZ_AP019563.1"/>
</dbReference>
<proteinExistence type="predicted"/>
<organism evidence="1 2">
    <name type="scientific">Rickettsia asiatica</name>
    <dbReference type="NCBI Taxonomy" id="238800"/>
    <lineage>
        <taxon>Bacteria</taxon>
        <taxon>Pseudomonadati</taxon>
        <taxon>Pseudomonadota</taxon>
        <taxon>Alphaproteobacteria</taxon>
        <taxon>Rickettsiales</taxon>
        <taxon>Rickettsiaceae</taxon>
        <taxon>Rickettsieae</taxon>
        <taxon>Rickettsia</taxon>
        <taxon>spotted fever group</taxon>
    </lineage>
</organism>
<reference evidence="1 2" key="1">
    <citation type="submission" date="2019-04" db="EMBL/GenBank/DDBJ databases">
        <title>Draft genome sequence of Rickettsia asiatica Maytaro1284.</title>
        <authorList>
            <person name="Thu M."/>
            <person name="Qiu Y."/>
            <person name="Nakao R."/>
        </authorList>
    </citation>
    <scope>NUCLEOTIDE SEQUENCE [LARGE SCALE GENOMIC DNA]</scope>
    <source>
        <strain evidence="1 2">Maytaro1284</strain>
    </source>
</reference>
<keyword evidence="2" id="KW-1185">Reference proteome</keyword>
<dbReference type="KEGG" id="ras:RAS_01770"/>
<accession>A0A510G6B2</accession>
<dbReference type="Proteomes" id="UP000321183">
    <property type="component" value="Chromosome"/>
</dbReference>
<dbReference type="AlphaFoldDB" id="A0A510G6B2"/>
<protein>
    <submittedName>
        <fullName evidence="1">Uncharacterized protein</fullName>
    </submittedName>
</protein>